<dbReference type="RefSeq" id="XP_007748813.1">
    <property type="nucleotide sequence ID" value="XM_007750623.1"/>
</dbReference>
<accession>W9WPG0</accession>
<reference evidence="2 3" key="1">
    <citation type="submission" date="2013-03" db="EMBL/GenBank/DDBJ databases">
        <title>The Genome Sequence of Cladophialophora psammophila CBS 110553.</title>
        <authorList>
            <consortium name="The Broad Institute Genomics Platform"/>
            <person name="Cuomo C."/>
            <person name="de Hoog S."/>
            <person name="Gorbushina A."/>
            <person name="Walker B."/>
            <person name="Young S.K."/>
            <person name="Zeng Q."/>
            <person name="Gargeya S."/>
            <person name="Fitzgerald M."/>
            <person name="Haas B."/>
            <person name="Abouelleil A."/>
            <person name="Allen A.W."/>
            <person name="Alvarado L."/>
            <person name="Arachchi H.M."/>
            <person name="Berlin A.M."/>
            <person name="Chapman S.B."/>
            <person name="Gainer-Dewar J."/>
            <person name="Goldberg J."/>
            <person name="Griggs A."/>
            <person name="Gujja S."/>
            <person name="Hansen M."/>
            <person name="Howarth C."/>
            <person name="Imamovic A."/>
            <person name="Ireland A."/>
            <person name="Larimer J."/>
            <person name="McCowan C."/>
            <person name="Murphy C."/>
            <person name="Pearson M."/>
            <person name="Poon T.W."/>
            <person name="Priest M."/>
            <person name="Roberts A."/>
            <person name="Saif S."/>
            <person name="Shea T."/>
            <person name="Sisk P."/>
            <person name="Sykes S."/>
            <person name="Wortman J."/>
            <person name="Nusbaum C."/>
            <person name="Birren B."/>
        </authorList>
    </citation>
    <scope>NUCLEOTIDE SEQUENCE [LARGE SCALE GENOMIC DNA]</scope>
    <source>
        <strain evidence="2 3">CBS 110553</strain>
    </source>
</reference>
<dbReference type="HOGENOM" id="CLU_767272_0_0_1"/>
<evidence type="ECO:0000313" key="3">
    <source>
        <dbReference type="Proteomes" id="UP000019471"/>
    </source>
</evidence>
<protein>
    <submittedName>
        <fullName evidence="2">Uncharacterized protein</fullName>
    </submittedName>
</protein>
<dbReference type="GeneID" id="19194740"/>
<dbReference type="EMBL" id="AMGX01000018">
    <property type="protein sequence ID" value="EXJ66850.1"/>
    <property type="molecule type" value="Genomic_DNA"/>
</dbReference>
<evidence type="ECO:0000256" key="1">
    <source>
        <dbReference type="SAM" id="MobiDB-lite"/>
    </source>
</evidence>
<gene>
    <name evidence="2" type="ORF">A1O5_10045</name>
</gene>
<dbReference type="OrthoDB" id="4149219at2759"/>
<proteinExistence type="predicted"/>
<sequence>MYCTNPRMYARSHIRCSHWRNCSIAAVTRHALNDAGEGSVKWHKIKELSSAKLSPQERWRRYFVIFNAGTENDQMNHPYWVNADPEDQVIDFLRNTIDQSRSDPESIQALRKIHRYYDMLMVRKQRDINIRLKWQEVTAAATRQELEELQASQSMFKSEFEALVRGDPETASNPTIPSASQHDTLLGLATPTGMSMQRSYSGRGPDMDMNNLDSQLIGPLPDPGSVMAQTEPRVFYGNTFSATQQSLDEVMMRTDMAMDPAAHSNTINSWGHEQWYDQPAQTLGCPIPGAHASDSGIGSSRPSANPPISSANSTEDNPRMSLFNHYVTPSESTSPTVDLGSVANASAFFNGNASNRQVFGHSYPFARK</sequence>
<keyword evidence="3" id="KW-1185">Reference proteome</keyword>
<feature type="compositionally biased region" description="Low complexity" evidence="1">
    <location>
        <begin position="299"/>
        <end position="313"/>
    </location>
</feature>
<comment type="caution">
    <text evidence="2">The sequence shown here is derived from an EMBL/GenBank/DDBJ whole genome shotgun (WGS) entry which is preliminary data.</text>
</comment>
<dbReference type="Proteomes" id="UP000019471">
    <property type="component" value="Unassembled WGS sequence"/>
</dbReference>
<evidence type="ECO:0000313" key="2">
    <source>
        <dbReference type="EMBL" id="EXJ66850.1"/>
    </source>
</evidence>
<organism evidence="2 3">
    <name type="scientific">Cladophialophora psammophila CBS 110553</name>
    <dbReference type="NCBI Taxonomy" id="1182543"/>
    <lineage>
        <taxon>Eukaryota</taxon>
        <taxon>Fungi</taxon>
        <taxon>Dikarya</taxon>
        <taxon>Ascomycota</taxon>
        <taxon>Pezizomycotina</taxon>
        <taxon>Eurotiomycetes</taxon>
        <taxon>Chaetothyriomycetidae</taxon>
        <taxon>Chaetothyriales</taxon>
        <taxon>Herpotrichiellaceae</taxon>
        <taxon>Cladophialophora</taxon>
    </lineage>
</organism>
<name>W9WPG0_9EURO</name>
<feature type="region of interest" description="Disordered" evidence="1">
    <location>
        <begin position="286"/>
        <end position="335"/>
    </location>
</feature>
<dbReference type="AlphaFoldDB" id="W9WPG0"/>